<comment type="function">
    <text evidence="1">Alpha-L-fucosidase is responsible for hydrolyzing the alpha-1,6-linked fucose joined to the reducing-end N-acetylglucosamine of the carbohydrate moieties of glycoproteins.</text>
</comment>
<name>A0A0F9TPR2_9ZZZZ</name>
<dbReference type="InterPro" id="IPR016286">
    <property type="entry name" value="FUC_metazoa-typ"/>
</dbReference>
<dbReference type="GO" id="GO:0016139">
    <property type="term" value="P:glycoside catabolic process"/>
    <property type="evidence" value="ECO:0007669"/>
    <property type="project" value="TreeGrafter"/>
</dbReference>
<evidence type="ECO:0000256" key="3">
    <source>
        <dbReference type="ARBA" id="ARBA00012662"/>
    </source>
</evidence>
<dbReference type="GO" id="GO:0006004">
    <property type="term" value="P:fucose metabolic process"/>
    <property type="evidence" value="ECO:0007669"/>
    <property type="project" value="InterPro"/>
</dbReference>
<evidence type="ECO:0000256" key="4">
    <source>
        <dbReference type="ARBA" id="ARBA00022729"/>
    </source>
</evidence>
<comment type="similarity">
    <text evidence="2">Belongs to the glycosyl hydrolase 29 family.</text>
</comment>
<organism evidence="8">
    <name type="scientific">marine sediment metagenome</name>
    <dbReference type="NCBI Taxonomy" id="412755"/>
    <lineage>
        <taxon>unclassified sequences</taxon>
        <taxon>metagenomes</taxon>
        <taxon>ecological metagenomes</taxon>
    </lineage>
</organism>
<evidence type="ECO:0000256" key="2">
    <source>
        <dbReference type="ARBA" id="ARBA00007951"/>
    </source>
</evidence>
<evidence type="ECO:0000256" key="6">
    <source>
        <dbReference type="ARBA" id="ARBA00023295"/>
    </source>
</evidence>
<accession>A0A0F9TPR2</accession>
<dbReference type="PANTHER" id="PTHR10030:SF37">
    <property type="entry name" value="ALPHA-L-FUCOSIDASE-RELATED"/>
    <property type="match status" value="1"/>
</dbReference>
<dbReference type="SMART" id="SM00812">
    <property type="entry name" value="Alpha_L_fucos"/>
    <property type="match status" value="1"/>
</dbReference>
<evidence type="ECO:0000259" key="7">
    <source>
        <dbReference type="Pfam" id="PF01120"/>
    </source>
</evidence>
<gene>
    <name evidence="8" type="ORF">LCGC14_0321210</name>
</gene>
<dbReference type="InterPro" id="IPR000933">
    <property type="entry name" value="Glyco_hydro_29"/>
</dbReference>
<dbReference type="EC" id="3.2.1.51" evidence="3"/>
<dbReference type="PIRSF" id="PIRSF001092">
    <property type="entry name" value="Alpha-L-fucosidase"/>
    <property type="match status" value="1"/>
</dbReference>
<sequence>MAGKLSKKARAELADRKRRMAWWHEARFGMFVHWGLYSVVGRHEWVQNNEQIPRDQYEALARKFKPKRNCARQWAKLAKKAGMKYMVLTTKHHEGYCLWDTATTDYNAAKTGPGRDLVAEYVAACRGEGLKVGFYFSMMDWHHRDGFKCCKSEPARKRFVKYIHAQVRELMTKFGAIDVLWYDVSYPLNAKTWESAKLNRMVRKLQPDIVVNDRSQMPEDFGTPEESIVAAGAGRAWEACMTFNGSWGWVDTTDDAWHGARDVVLMLRQCVAGGGNLLLNIGPKPDGSVPVQAVERLTKVGKWMDVYGKKCVYGPRPRSDGLCDVGNMIVWTRGRNPKRVFAWCNTWPNGEVGMGWFKGKVKRVKLLTPQGAKPVKFTQTPRRLVITGLPKACPDKAVGIAILQIDCASRPTRKMGIHTENAVVWWGDYDY</sequence>
<dbReference type="Gene3D" id="3.20.20.80">
    <property type="entry name" value="Glycosidases"/>
    <property type="match status" value="1"/>
</dbReference>
<dbReference type="AlphaFoldDB" id="A0A0F9TPR2"/>
<dbReference type="GO" id="GO:0005764">
    <property type="term" value="C:lysosome"/>
    <property type="evidence" value="ECO:0007669"/>
    <property type="project" value="TreeGrafter"/>
</dbReference>
<dbReference type="GO" id="GO:0004560">
    <property type="term" value="F:alpha-L-fucosidase activity"/>
    <property type="evidence" value="ECO:0007669"/>
    <property type="project" value="InterPro"/>
</dbReference>
<evidence type="ECO:0000313" key="8">
    <source>
        <dbReference type="EMBL" id="KKN81284.1"/>
    </source>
</evidence>
<keyword evidence="6" id="KW-0326">Glycosidase</keyword>
<evidence type="ECO:0000256" key="1">
    <source>
        <dbReference type="ARBA" id="ARBA00004071"/>
    </source>
</evidence>
<dbReference type="InterPro" id="IPR057739">
    <property type="entry name" value="Glyco_hydro_29_N"/>
</dbReference>
<dbReference type="PANTHER" id="PTHR10030">
    <property type="entry name" value="ALPHA-L-FUCOSIDASE"/>
    <property type="match status" value="1"/>
</dbReference>
<comment type="caution">
    <text evidence="8">The sequence shown here is derived from an EMBL/GenBank/DDBJ whole genome shotgun (WGS) entry which is preliminary data.</text>
</comment>
<dbReference type="SUPFAM" id="SSF51445">
    <property type="entry name" value="(Trans)glycosidases"/>
    <property type="match status" value="1"/>
</dbReference>
<dbReference type="EMBL" id="LAZR01000217">
    <property type="protein sequence ID" value="KKN81284.1"/>
    <property type="molecule type" value="Genomic_DNA"/>
</dbReference>
<keyword evidence="4" id="KW-0732">Signal</keyword>
<evidence type="ECO:0000256" key="5">
    <source>
        <dbReference type="ARBA" id="ARBA00022801"/>
    </source>
</evidence>
<proteinExistence type="inferred from homology"/>
<feature type="domain" description="Glycoside hydrolase family 29 N-terminal" evidence="7">
    <location>
        <begin position="13"/>
        <end position="309"/>
    </location>
</feature>
<dbReference type="InterPro" id="IPR017853">
    <property type="entry name" value="GH"/>
</dbReference>
<dbReference type="PRINTS" id="PR00741">
    <property type="entry name" value="GLHYDRLASE29"/>
</dbReference>
<protein>
    <recommendedName>
        <fullName evidence="3">alpha-L-fucosidase</fullName>
        <ecNumber evidence="3">3.2.1.51</ecNumber>
    </recommendedName>
</protein>
<keyword evidence="5" id="KW-0378">Hydrolase</keyword>
<reference evidence="8" key="1">
    <citation type="journal article" date="2015" name="Nature">
        <title>Complex archaea that bridge the gap between prokaryotes and eukaryotes.</title>
        <authorList>
            <person name="Spang A."/>
            <person name="Saw J.H."/>
            <person name="Jorgensen S.L."/>
            <person name="Zaremba-Niedzwiedzka K."/>
            <person name="Martijn J."/>
            <person name="Lind A.E."/>
            <person name="van Eijk R."/>
            <person name="Schleper C."/>
            <person name="Guy L."/>
            <person name="Ettema T.J."/>
        </authorList>
    </citation>
    <scope>NUCLEOTIDE SEQUENCE</scope>
</reference>
<dbReference type="Pfam" id="PF01120">
    <property type="entry name" value="Alpha_L_fucos"/>
    <property type="match status" value="1"/>
</dbReference>